<dbReference type="EMBL" id="JASPKY010000560">
    <property type="protein sequence ID" value="KAK9692927.1"/>
    <property type="molecule type" value="Genomic_DNA"/>
</dbReference>
<reference evidence="1 2" key="1">
    <citation type="journal article" date="2024" name="BMC Genomics">
        <title>De novo assembly and annotation of Popillia japonica's genome with initial clues to its potential as an invasive pest.</title>
        <authorList>
            <person name="Cucini C."/>
            <person name="Boschi S."/>
            <person name="Funari R."/>
            <person name="Cardaioli E."/>
            <person name="Iannotti N."/>
            <person name="Marturano G."/>
            <person name="Paoli F."/>
            <person name="Bruttini M."/>
            <person name="Carapelli A."/>
            <person name="Frati F."/>
            <person name="Nardi F."/>
        </authorList>
    </citation>
    <scope>NUCLEOTIDE SEQUENCE [LARGE SCALE GENOMIC DNA]</scope>
    <source>
        <strain evidence="1">DMR45628</strain>
    </source>
</reference>
<evidence type="ECO:0008006" key="3">
    <source>
        <dbReference type="Google" id="ProtNLM"/>
    </source>
</evidence>
<evidence type="ECO:0000313" key="2">
    <source>
        <dbReference type="Proteomes" id="UP001458880"/>
    </source>
</evidence>
<sequence>MGNALDLIKSYLTNRKQRIEAGNGVEKEKFSEWRPQISVYPTILYADDSSIILKTKNALDVEIANTLGQCESWFTVNDLKLNVNKTTLLHFSYFKQTPITVDYKSQLLTSAESGVVTQMVNLYNHIPVRLKNLDIPNFKHKLRTYFIQQAFYNVNEFYNVRMQPRYS</sequence>
<protein>
    <recommendedName>
        <fullName evidence="3">Reverse transcriptase domain-containing protein</fullName>
    </recommendedName>
</protein>
<name>A0AAW1ISR3_POPJA</name>
<dbReference type="Proteomes" id="UP001458880">
    <property type="component" value="Unassembled WGS sequence"/>
</dbReference>
<gene>
    <name evidence="1" type="ORF">QE152_g34804</name>
</gene>
<keyword evidence="2" id="KW-1185">Reference proteome</keyword>
<evidence type="ECO:0000313" key="1">
    <source>
        <dbReference type="EMBL" id="KAK9692927.1"/>
    </source>
</evidence>
<organism evidence="1 2">
    <name type="scientific">Popillia japonica</name>
    <name type="common">Japanese beetle</name>
    <dbReference type="NCBI Taxonomy" id="7064"/>
    <lineage>
        <taxon>Eukaryota</taxon>
        <taxon>Metazoa</taxon>
        <taxon>Ecdysozoa</taxon>
        <taxon>Arthropoda</taxon>
        <taxon>Hexapoda</taxon>
        <taxon>Insecta</taxon>
        <taxon>Pterygota</taxon>
        <taxon>Neoptera</taxon>
        <taxon>Endopterygota</taxon>
        <taxon>Coleoptera</taxon>
        <taxon>Polyphaga</taxon>
        <taxon>Scarabaeiformia</taxon>
        <taxon>Scarabaeidae</taxon>
        <taxon>Rutelinae</taxon>
        <taxon>Popillia</taxon>
    </lineage>
</organism>
<accession>A0AAW1ISR3</accession>
<dbReference type="AlphaFoldDB" id="A0AAW1ISR3"/>
<proteinExistence type="predicted"/>
<comment type="caution">
    <text evidence="1">The sequence shown here is derived from an EMBL/GenBank/DDBJ whole genome shotgun (WGS) entry which is preliminary data.</text>
</comment>